<name>A0A6A6QAC3_9PEZI</name>
<evidence type="ECO:0008006" key="4">
    <source>
        <dbReference type="Google" id="ProtNLM"/>
    </source>
</evidence>
<evidence type="ECO:0000256" key="1">
    <source>
        <dbReference type="SAM" id="Coils"/>
    </source>
</evidence>
<sequence>MAEAFALAGGIVSVLGFAGQAGKGTGSLYNFLKDIKNAPRTNEELQIYIDILKDALQELDSRILLSSPGENSEAQKAYKQLKAAIAVLESLVDTQKRGQGDGRVRKKWKNILTAVREKEVGKHLAAIERAKSTMQMTLHSQHINEARDQLAMHRQDTQELRDKFDQFCVSLRSSNGIILGDPASLQIETNPPSTEIDNGQVEVENTSMPSVTNNHPWNNTEVISEATHGDIEVEDIFEDALEHVDTNLPDSVSTLVYSDEGSSDSTHSLKLKESFVAPSASESSQITRRRGAIPVGLGFLHWSTTNYVERRPNGDVRRSSYHTTYRFLPSISIYSSGLQLLCRWNSTYGGISIPWGTLRPVTRVPDDAPIIKAVQRGHLVRVIELISSGQASAHDVDTSGHGLLEHAIYPKVVNLDRLMITELAFILVRYLVQCGAEPAKAIPAIYEHQCQLRQQEVIPFAAEVTDLYQKPYSKPSNIAAIKKASRVLEDIGRLCLDKAVEDPYQDPDMRLKMWKTSEVGPWNVPIDSFYLYHENWPIGIEDLALELPEEVFSMLLSVDVYDPNDDHDLISRLDRRYSILATLYNAGIPSKAFARKAVKRTQVTPSSLATGGFCRRANSHLIHLLIAKSNLLRSETRYRDSVRQHILRMLVLLLRNGEDAHLRCPCAIIWNGNEGELRTATDLAIGRNLFDIWIEALKQAGYNPPDFVEDRVVSLPMEACLGVWNDLKSTTSGGKIRVSPDVQRNFLRVMASFSNSRLDNFALM</sequence>
<dbReference type="OrthoDB" id="3796040at2759"/>
<proteinExistence type="predicted"/>
<gene>
    <name evidence="2" type="ORF">BU16DRAFT_172002</name>
</gene>
<dbReference type="EMBL" id="MU004199">
    <property type="protein sequence ID" value="KAF2489071.1"/>
    <property type="molecule type" value="Genomic_DNA"/>
</dbReference>
<accession>A0A6A6QAC3</accession>
<evidence type="ECO:0000313" key="3">
    <source>
        <dbReference type="Proteomes" id="UP000799750"/>
    </source>
</evidence>
<keyword evidence="3" id="KW-1185">Reference proteome</keyword>
<dbReference type="AlphaFoldDB" id="A0A6A6QAC3"/>
<dbReference type="Proteomes" id="UP000799750">
    <property type="component" value="Unassembled WGS sequence"/>
</dbReference>
<evidence type="ECO:0000313" key="2">
    <source>
        <dbReference type="EMBL" id="KAF2489071.1"/>
    </source>
</evidence>
<reference evidence="2" key="1">
    <citation type="journal article" date="2020" name="Stud. Mycol.">
        <title>101 Dothideomycetes genomes: a test case for predicting lifestyles and emergence of pathogens.</title>
        <authorList>
            <person name="Haridas S."/>
            <person name="Albert R."/>
            <person name="Binder M."/>
            <person name="Bloem J."/>
            <person name="Labutti K."/>
            <person name="Salamov A."/>
            <person name="Andreopoulos B."/>
            <person name="Baker S."/>
            <person name="Barry K."/>
            <person name="Bills G."/>
            <person name="Bluhm B."/>
            <person name="Cannon C."/>
            <person name="Castanera R."/>
            <person name="Culley D."/>
            <person name="Daum C."/>
            <person name="Ezra D."/>
            <person name="Gonzalez J."/>
            <person name="Henrissat B."/>
            <person name="Kuo A."/>
            <person name="Liang C."/>
            <person name="Lipzen A."/>
            <person name="Lutzoni F."/>
            <person name="Magnuson J."/>
            <person name="Mondo S."/>
            <person name="Nolan M."/>
            <person name="Ohm R."/>
            <person name="Pangilinan J."/>
            <person name="Park H.-J."/>
            <person name="Ramirez L."/>
            <person name="Alfaro M."/>
            <person name="Sun H."/>
            <person name="Tritt A."/>
            <person name="Yoshinaga Y."/>
            <person name="Zwiers L.-H."/>
            <person name="Turgeon B."/>
            <person name="Goodwin S."/>
            <person name="Spatafora J."/>
            <person name="Crous P."/>
            <person name="Grigoriev I."/>
        </authorList>
    </citation>
    <scope>NUCLEOTIDE SEQUENCE</scope>
    <source>
        <strain evidence="2">CBS 269.34</strain>
    </source>
</reference>
<keyword evidence="1" id="KW-0175">Coiled coil</keyword>
<feature type="coiled-coil region" evidence="1">
    <location>
        <begin position="42"/>
        <end position="91"/>
    </location>
</feature>
<organism evidence="2 3">
    <name type="scientific">Lophium mytilinum</name>
    <dbReference type="NCBI Taxonomy" id="390894"/>
    <lineage>
        <taxon>Eukaryota</taxon>
        <taxon>Fungi</taxon>
        <taxon>Dikarya</taxon>
        <taxon>Ascomycota</taxon>
        <taxon>Pezizomycotina</taxon>
        <taxon>Dothideomycetes</taxon>
        <taxon>Pleosporomycetidae</taxon>
        <taxon>Mytilinidiales</taxon>
        <taxon>Mytilinidiaceae</taxon>
        <taxon>Lophium</taxon>
    </lineage>
</organism>
<protein>
    <recommendedName>
        <fullName evidence="4">Fungal N-terminal domain-containing protein</fullName>
    </recommendedName>
</protein>